<gene>
    <name evidence="6" type="ORF">NF556_12520</name>
</gene>
<evidence type="ECO:0000256" key="4">
    <source>
        <dbReference type="PROSITE-ProRule" id="PRU00335"/>
    </source>
</evidence>
<organism evidence="6 7">
    <name type="scientific">Ornithinimicrobium faecis</name>
    <dbReference type="NCBI Taxonomy" id="2934158"/>
    <lineage>
        <taxon>Bacteria</taxon>
        <taxon>Bacillati</taxon>
        <taxon>Actinomycetota</taxon>
        <taxon>Actinomycetes</taxon>
        <taxon>Micrococcales</taxon>
        <taxon>Ornithinimicrobiaceae</taxon>
        <taxon>Ornithinimicrobium</taxon>
    </lineage>
</organism>
<dbReference type="PROSITE" id="PS50977">
    <property type="entry name" value="HTH_TETR_2"/>
    <property type="match status" value="1"/>
</dbReference>
<accession>A0ABY4YQP0</accession>
<dbReference type="Proteomes" id="UP001056455">
    <property type="component" value="Chromosome"/>
</dbReference>
<protein>
    <submittedName>
        <fullName evidence="6">TetR/AcrR family transcriptional regulator</fullName>
    </submittedName>
</protein>
<evidence type="ECO:0000256" key="2">
    <source>
        <dbReference type="ARBA" id="ARBA00023125"/>
    </source>
</evidence>
<evidence type="ECO:0000313" key="6">
    <source>
        <dbReference type="EMBL" id="USQ78462.1"/>
    </source>
</evidence>
<dbReference type="InterPro" id="IPR050109">
    <property type="entry name" value="HTH-type_TetR-like_transc_reg"/>
</dbReference>
<proteinExistence type="predicted"/>
<dbReference type="EMBL" id="CP099489">
    <property type="protein sequence ID" value="USQ78462.1"/>
    <property type="molecule type" value="Genomic_DNA"/>
</dbReference>
<feature type="domain" description="HTH tetR-type" evidence="5">
    <location>
        <begin position="8"/>
        <end position="68"/>
    </location>
</feature>
<dbReference type="RefSeq" id="WP_252591260.1">
    <property type="nucleotide sequence ID" value="NZ_CP099489.1"/>
</dbReference>
<dbReference type="SUPFAM" id="SSF48498">
    <property type="entry name" value="Tetracyclin repressor-like, C-terminal domain"/>
    <property type="match status" value="1"/>
</dbReference>
<dbReference type="PANTHER" id="PTHR30055">
    <property type="entry name" value="HTH-TYPE TRANSCRIPTIONAL REGULATOR RUTR"/>
    <property type="match status" value="1"/>
</dbReference>
<dbReference type="InterPro" id="IPR036271">
    <property type="entry name" value="Tet_transcr_reg_TetR-rel_C_sf"/>
</dbReference>
<evidence type="ECO:0000259" key="5">
    <source>
        <dbReference type="PROSITE" id="PS50977"/>
    </source>
</evidence>
<reference evidence="6" key="1">
    <citation type="submission" date="2022-06" db="EMBL/GenBank/DDBJ databases">
        <title>Ornithinimicrobium HY1793.</title>
        <authorList>
            <person name="Huang Y."/>
        </authorList>
    </citation>
    <scope>NUCLEOTIDE SEQUENCE</scope>
    <source>
        <strain evidence="6">HY1793</strain>
    </source>
</reference>
<keyword evidence="3" id="KW-0804">Transcription</keyword>
<feature type="DNA-binding region" description="H-T-H motif" evidence="4">
    <location>
        <begin position="31"/>
        <end position="50"/>
    </location>
</feature>
<dbReference type="Pfam" id="PF00440">
    <property type="entry name" value="TetR_N"/>
    <property type="match status" value="1"/>
</dbReference>
<dbReference type="InterPro" id="IPR001647">
    <property type="entry name" value="HTH_TetR"/>
</dbReference>
<dbReference type="Gene3D" id="1.10.357.10">
    <property type="entry name" value="Tetracycline Repressor, domain 2"/>
    <property type="match status" value="1"/>
</dbReference>
<sequence>MTPPEAGIGTRERIIIAAAEMVSADPSARLSVRAVAARAGVSPGSLRYHFPTQRELQDTVLRTIYEVVAPDDRINDQSIPARDRLVECLRNVLAPAGVGAQARESWAQIYEAFIAPEPTAESTEAYQAFWQQAQRRVESWLAVLTAEGAVSTGPETGDLTARVRFLMTVVDGLSVERALPSEESTLAAETATLYLAVDAVLR</sequence>
<dbReference type="PANTHER" id="PTHR30055:SF234">
    <property type="entry name" value="HTH-TYPE TRANSCRIPTIONAL REGULATOR BETI"/>
    <property type="match status" value="1"/>
</dbReference>
<evidence type="ECO:0000256" key="3">
    <source>
        <dbReference type="ARBA" id="ARBA00023163"/>
    </source>
</evidence>
<keyword evidence="1" id="KW-0805">Transcription regulation</keyword>
<name>A0ABY4YQP0_9MICO</name>
<evidence type="ECO:0000313" key="7">
    <source>
        <dbReference type="Proteomes" id="UP001056455"/>
    </source>
</evidence>
<keyword evidence="2 4" id="KW-0238">DNA-binding</keyword>
<evidence type="ECO:0000256" key="1">
    <source>
        <dbReference type="ARBA" id="ARBA00023015"/>
    </source>
</evidence>
<dbReference type="SUPFAM" id="SSF46689">
    <property type="entry name" value="Homeodomain-like"/>
    <property type="match status" value="1"/>
</dbReference>
<keyword evidence="7" id="KW-1185">Reference proteome</keyword>
<dbReference type="InterPro" id="IPR009057">
    <property type="entry name" value="Homeodomain-like_sf"/>
</dbReference>